<evidence type="ECO:0000313" key="3">
    <source>
        <dbReference type="Proteomes" id="UP000322454"/>
    </source>
</evidence>
<proteinExistence type="predicted"/>
<gene>
    <name evidence="2" type="ORF">EVJ48_09405</name>
</gene>
<dbReference type="SMART" id="SM00332">
    <property type="entry name" value="PP2Cc"/>
    <property type="match status" value="1"/>
</dbReference>
<evidence type="ECO:0000313" key="2">
    <source>
        <dbReference type="EMBL" id="RZV37167.1"/>
    </source>
</evidence>
<evidence type="ECO:0000259" key="1">
    <source>
        <dbReference type="PROSITE" id="PS51746"/>
    </source>
</evidence>
<feature type="domain" description="PPM-type phosphatase" evidence="1">
    <location>
        <begin position="256"/>
        <end position="537"/>
    </location>
</feature>
<comment type="caution">
    <text evidence="2">The sequence shown here is derived from an EMBL/GenBank/DDBJ whole genome shotgun (WGS) entry which is preliminary data.</text>
</comment>
<dbReference type="PROSITE" id="PS51746">
    <property type="entry name" value="PPM_2"/>
    <property type="match status" value="1"/>
</dbReference>
<organism evidence="2 3">
    <name type="scientific">Candidatus Acidulodesulfobacterium acidiphilum</name>
    <dbReference type="NCBI Taxonomy" id="2597224"/>
    <lineage>
        <taxon>Bacteria</taxon>
        <taxon>Deltaproteobacteria</taxon>
        <taxon>Candidatus Acidulodesulfobacterales</taxon>
        <taxon>Candidatus Acidulodesulfobacterium</taxon>
    </lineage>
</organism>
<dbReference type="Proteomes" id="UP000322454">
    <property type="component" value="Unassembled WGS sequence"/>
</dbReference>
<dbReference type="InterPro" id="IPR036457">
    <property type="entry name" value="PPM-type-like_dom_sf"/>
</dbReference>
<dbReference type="Pfam" id="PF00481">
    <property type="entry name" value="PP2C"/>
    <property type="match status" value="1"/>
</dbReference>
<dbReference type="SUPFAM" id="SSF81606">
    <property type="entry name" value="PP2C-like"/>
    <property type="match status" value="1"/>
</dbReference>
<protein>
    <submittedName>
        <fullName evidence="2">Serine/threonine-protein phosphatase</fullName>
    </submittedName>
</protein>
<dbReference type="InterPro" id="IPR001932">
    <property type="entry name" value="PPM-type_phosphatase-like_dom"/>
</dbReference>
<dbReference type="SMART" id="SM00331">
    <property type="entry name" value="PP2C_SIG"/>
    <property type="match status" value="1"/>
</dbReference>
<accession>A0A520X7H9</accession>
<dbReference type="Gene3D" id="3.60.40.10">
    <property type="entry name" value="PPM-type phosphatase domain"/>
    <property type="match status" value="1"/>
</dbReference>
<reference evidence="2 3" key="1">
    <citation type="submission" date="2019-01" db="EMBL/GenBank/DDBJ databases">
        <title>Insights into ecological role of a new deltaproteobacterial order Candidatus Sinidesulfobacterales (Sva0485) by metagenomics and metatranscriptomics.</title>
        <authorList>
            <person name="Tan S."/>
            <person name="Liu J."/>
            <person name="Fang Y."/>
            <person name="Hedlund B."/>
            <person name="Lian Z.-H."/>
            <person name="Huang L.-Y."/>
            <person name="Li J.-T."/>
            <person name="Huang L.-N."/>
            <person name="Li W.-J."/>
            <person name="Jiang H.-C."/>
            <person name="Dong H.-L."/>
            <person name="Shu W.-S."/>
        </authorList>
    </citation>
    <scope>NUCLEOTIDE SEQUENCE [LARGE SCALE GENOMIC DNA]</scope>
    <source>
        <strain evidence="2">AP4</strain>
    </source>
</reference>
<dbReference type="CDD" id="cd00143">
    <property type="entry name" value="PP2Cc"/>
    <property type="match status" value="1"/>
</dbReference>
<sequence length="539" mass="59765">MHRQNLEEKIYSAASETQFLKEGDIINAAGVNLKIDGPFIQGWHSAKNNAGESVLYYRGNCGLWKDILGCSALPDILLCTDNEIIISADKEYKKYEFKIPSSKKEIGLIVKYISDLAEIIKFFNEQRISLLYINPDSLYVYGDKIKLNILPDLSEIGKKMFSPRDSVAPEVLMHDIATGKEGVYILGLIAYKFLTGDNINTYDIDVPDYINNIKIPGFPQFLSKTLSRREERFNIDEAIGYLKNINEERKAAVRFDIGISSSVGLNPDRLVDEDACGYVIENNINFSEKNVMLKACLADGMGGMAAGEYASTAAVKGFLKSSENAENFSKDLNDIVIDSAWQANKSVFDELQGKDGGCTFIGIIFKNETFALAHVGDSRAYLWVNAESECKLKRLTKDHSYVSLMVSSGNMTEEEARISPDRNKILKSLGVVRNRQSEYFDDLQKIIGKKTEDLNIGDIVLIVCDGIWSELEEKDIMKILSGSACGIGIEYSEAKNDDGDVCGTINKFGAQYIADALVSYAIEKGAPDNATALVIKRIA</sequence>
<dbReference type="AlphaFoldDB" id="A0A520X7H9"/>
<dbReference type="EMBL" id="SHMQ01000043">
    <property type="protein sequence ID" value="RZV37167.1"/>
    <property type="molecule type" value="Genomic_DNA"/>
</dbReference>
<name>A0A520X7H9_9DELT</name>